<gene>
    <name evidence="2" type="ORF">ACFQEV_06495</name>
</gene>
<evidence type="ECO:0000256" key="1">
    <source>
        <dbReference type="SAM" id="Phobius"/>
    </source>
</evidence>
<keyword evidence="3" id="KW-1185">Reference proteome</keyword>
<evidence type="ECO:0000313" key="3">
    <source>
        <dbReference type="Proteomes" id="UP001596408"/>
    </source>
</evidence>
<organism evidence="2 3">
    <name type="scientific">Halopelagius fulvigenes</name>
    <dbReference type="NCBI Taxonomy" id="1198324"/>
    <lineage>
        <taxon>Archaea</taxon>
        <taxon>Methanobacteriati</taxon>
        <taxon>Methanobacteriota</taxon>
        <taxon>Stenosarchaea group</taxon>
        <taxon>Halobacteria</taxon>
        <taxon>Halobacteriales</taxon>
        <taxon>Haloferacaceae</taxon>
    </lineage>
</organism>
<keyword evidence="1" id="KW-1133">Transmembrane helix</keyword>
<sequence length="84" mass="9059">MKPLPPIPTVEAYDRTVTARSLVVSYLLVAAVPLALWAASELLPALVAVTAAAAAVTAGRRLRRREPAQRRYLCVPHTPVCVEL</sequence>
<protein>
    <submittedName>
        <fullName evidence="2">Uncharacterized protein</fullName>
    </submittedName>
</protein>
<dbReference type="EMBL" id="JBHSXH010000009">
    <property type="protein sequence ID" value="MFC6824646.1"/>
    <property type="molecule type" value="Genomic_DNA"/>
</dbReference>
<keyword evidence="1" id="KW-0472">Membrane</keyword>
<comment type="caution">
    <text evidence="2">The sequence shown here is derived from an EMBL/GenBank/DDBJ whole genome shotgun (WGS) entry which is preliminary data.</text>
</comment>
<accession>A0ABD5TY04</accession>
<feature type="transmembrane region" description="Helical" evidence="1">
    <location>
        <begin position="21"/>
        <end position="39"/>
    </location>
</feature>
<dbReference type="AlphaFoldDB" id="A0ABD5TY04"/>
<reference evidence="2 3" key="1">
    <citation type="journal article" date="2019" name="Int. J. Syst. Evol. Microbiol.">
        <title>The Global Catalogue of Microorganisms (GCM) 10K type strain sequencing project: providing services to taxonomists for standard genome sequencing and annotation.</title>
        <authorList>
            <consortium name="The Broad Institute Genomics Platform"/>
            <consortium name="The Broad Institute Genome Sequencing Center for Infectious Disease"/>
            <person name="Wu L."/>
            <person name="Ma J."/>
        </authorList>
    </citation>
    <scope>NUCLEOTIDE SEQUENCE [LARGE SCALE GENOMIC DNA]</scope>
    <source>
        <strain evidence="2 3">YIM 94188</strain>
    </source>
</reference>
<name>A0ABD5TY04_9EURY</name>
<dbReference type="RefSeq" id="WP_379693830.1">
    <property type="nucleotide sequence ID" value="NZ_JBHSXH010000009.1"/>
</dbReference>
<proteinExistence type="predicted"/>
<evidence type="ECO:0000313" key="2">
    <source>
        <dbReference type="EMBL" id="MFC6824646.1"/>
    </source>
</evidence>
<keyword evidence="1" id="KW-0812">Transmembrane</keyword>
<dbReference type="Proteomes" id="UP001596408">
    <property type="component" value="Unassembled WGS sequence"/>
</dbReference>
<feature type="transmembrane region" description="Helical" evidence="1">
    <location>
        <begin position="45"/>
        <end position="62"/>
    </location>
</feature>